<reference evidence="1 2" key="1">
    <citation type="journal article" date="2015" name="Plant Pathol. J.">
        <title>Isolation and Genomic Characterization of the T4-Like Bacteriophage PM2 Infecting Pectobacterium carotovorum subsp. carotovorum.</title>
        <authorList>
            <person name="Lim J.A."/>
            <person name="Lee D.H."/>
            <person name="Heu S."/>
        </authorList>
    </citation>
    <scope>NUCLEOTIDE SEQUENCE [LARGE SCALE GENOMIC DNA]</scope>
</reference>
<dbReference type="KEGG" id="vg:26638110"/>
<evidence type="ECO:0000313" key="2">
    <source>
        <dbReference type="Proteomes" id="UP000030739"/>
    </source>
</evidence>
<accession>A0A0A0PZM1</accession>
<gene>
    <name evidence="1" type="ORF">PM2_217</name>
</gene>
<protein>
    <submittedName>
        <fullName evidence="1">Uncharacterized protein</fullName>
    </submittedName>
</protein>
<dbReference type="InterPro" id="IPR035134">
    <property type="entry name" value="DUF5498"/>
</dbReference>
<dbReference type="OrthoDB" id="17323at10239"/>
<name>A0A0A0PZM1_9CAUD</name>
<keyword evidence="2" id="KW-1185">Reference proteome</keyword>
<proteinExistence type="predicted"/>
<sequence length="101" mass="11616">MHSFFRFNNQEIVVENVAPSSNEFQRVVNDFLVKAFGENKDIYLEPYENFKDPERTPEILSSVLLGTLESEAPMRITVTRVGDKEIISEPVTFVGFIGFRK</sequence>
<dbReference type="EMBL" id="KF835987">
    <property type="protein sequence ID" value="AHY25179.1"/>
    <property type="molecule type" value="Genomic_DNA"/>
</dbReference>
<organism evidence="1 2">
    <name type="scientific">Pectobacterium bacteriophage PM2</name>
    <dbReference type="NCBI Taxonomy" id="1429794"/>
    <lineage>
        <taxon>Viruses</taxon>
        <taxon>Duplodnaviria</taxon>
        <taxon>Heunggongvirae</taxon>
        <taxon>Uroviricota</taxon>
        <taxon>Caudoviricetes</taxon>
        <taxon>Pantevenvirales</taxon>
        <taxon>Straboviridae</taxon>
        <taxon>Tevenvirinae</taxon>
        <taxon>Mosugukvirus</taxon>
        <taxon>Mosugukvirus pm2</taxon>
    </lineage>
</organism>
<dbReference type="RefSeq" id="YP_009211638.1">
    <property type="nucleotide sequence ID" value="NC_028940.1"/>
</dbReference>
<evidence type="ECO:0000313" key="1">
    <source>
        <dbReference type="EMBL" id="AHY25179.1"/>
    </source>
</evidence>
<dbReference type="Proteomes" id="UP000030739">
    <property type="component" value="Segment"/>
</dbReference>
<dbReference type="GeneID" id="26638110"/>
<dbReference type="Pfam" id="PF17602">
    <property type="entry name" value="DUF5498"/>
    <property type="match status" value="1"/>
</dbReference>